<reference evidence="2 3" key="1">
    <citation type="journal article" date="2015" name="Nature">
        <title>rRNA introns, odd ribosomes, and small enigmatic genomes across a large radiation of phyla.</title>
        <authorList>
            <person name="Brown C.T."/>
            <person name="Hug L.A."/>
            <person name="Thomas B.C."/>
            <person name="Sharon I."/>
            <person name="Castelle C.J."/>
            <person name="Singh A."/>
            <person name="Wilkins M.J."/>
            <person name="Williams K.H."/>
            <person name="Banfield J.F."/>
        </authorList>
    </citation>
    <scope>NUCLEOTIDE SEQUENCE [LARGE SCALE GENOMIC DNA]</scope>
</reference>
<dbReference type="InterPro" id="IPR036690">
    <property type="entry name" value="Fdx_antiC-bd_sf"/>
</dbReference>
<dbReference type="InterPro" id="IPR005121">
    <property type="entry name" value="Fdx_antiC-bd"/>
</dbReference>
<evidence type="ECO:0000313" key="2">
    <source>
        <dbReference type="EMBL" id="KKP77875.1"/>
    </source>
</evidence>
<comment type="caution">
    <text evidence="2">The sequence shown here is derived from an EMBL/GenBank/DDBJ whole genome shotgun (WGS) entry which is preliminary data.</text>
</comment>
<dbReference type="Pfam" id="PF03147">
    <property type="entry name" value="FDX-ACB"/>
    <property type="match status" value="1"/>
</dbReference>
<protein>
    <recommendedName>
        <fullName evidence="1">FDX-ACB domain-containing protein</fullName>
    </recommendedName>
</protein>
<proteinExistence type="predicted"/>
<evidence type="ECO:0000259" key="1">
    <source>
        <dbReference type="PROSITE" id="PS51447"/>
    </source>
</evidence>
<feature type="domain" description="FDX-ACB" evidence="1">
    <location>
        <begin position="1"/>
        <end position="71"/>
    </location>
</feature>
<organism evidence="2 3">
    <name type="scientific">candidate division WS6 bacterium GW2011_GWF1_35_23</name>
    <dbReference type="NCBI Taxonomy" id="1619097"/>
    <lineage>
        <taxon>Bacteria</taxon>
        <taxon>Candidatus Dojkabacteria</taxon>
    </lineage>
</organism>
<dbReference type="SUPFAM" id="SSF54991">
    <property type="entry name" value="Anticodon-binding domain of PheRS"/>
    <property type="match status" value="1"/>
</dbReference>
<dbReference type="Proteomes" id="UP000034816">
    <property type="component" value="Unassembled WGS sequence"/>
</dbReference>
<feature type="non-terminal residue" evidence="2">
    <location>
        <position position="1"/>
    </location>
</feature>
<name>A0A0G0ERW2_9BACT</name>
<gene>
    <name evidence="2" type="ORF">UR73_C0008G0001</name>
</gene>
<evidence type="ECO:0000313" key="3">
    <source>
        <dbReference type="Proteomes" id="UP000034816"/>
    </source>
</evidence>
<accession>A0A0G0ERW2</accession>
<sequence length="71" mass="8213">NEIKKIINRGELWGEISCIDIYSKDNKDLNKKITFRVILRHSSKTLNNKDISEIIGQIGRSLKNKFKAVII</sequence>
<dbReference type="Gene3D" id="3.30.70.380">
    <property type="entry name" value="Ferrodoxin-fold anticodon-binding domain"/>
    <property type="match status" value="1"/>
</dbReference>
<dbReference type="AlphaFoldDB" id="A0A0G0ERW2"/>
<dbReference type="EMBL" id="LBQH01000008">
    <property type="protein sequence ID" value="KKP77875.1"/>
    <property type="molecule type" value="Genomic_DNA"/>
</dbReference>
<dbReference type="PROSITE" id="PS51447">
    <property type="entry name" value="FDX_ACB"/>
    <property type="match status" value="1"/>
</dbReference>